<evidence type="ECO:0000313" key="2">
    <source>
        <dbReference type="Proteomes" id="UP000244855"/>
    </source>
</evidence>
<evidence type="ECO:0008006" key="3">
    <source>
        <dbReference type="Google" id="ProtNLM"/>
    </source>
</evidence>
<gene>
    <name evidence="1" type="ORF">DM02DRAFT_605389</name>
</gene>
<sequence>MSYNQIIKKKMLGAINKGGKQIVLSAATETSHWTRPEVAAEAIKPTFEQAVQEYTGPLPNDTTEICARENDHTSKADSRDHISGVCFDSKGGGTTVHFPVKKTHQSYHTSQQASVQQSSSASPQWVWDANAKRYRYWNGREWIWQ</sequence>
<dbReference type="EMBL" id="KZ805687">
    <property type="protein sequence ID" value="PVH92392.1"/>
    <property type="molecule type" value="Genomic_DNA"/>
</dbReference>
<dbReference type="AlphaFoldDB" id="A0A2V1D2Z8"/>
<name>A0A2V1D2Z8_9PLEO</name>
<accession>A0A2V1D2Z8</accession>
<evidence type="ECO:0000313" key="1">
    <source>
        <dbReference type="EMBL" id="PVH92392.1"/>
    </source>
</evidence>
<dbReference type="OrthoDB" id="3827601at2759"/>
<keyword evidence="2" id="KW-1185">Reference proteome</keyword>
<dbReference type="Proteomes" id="UP000244855">
    <property type="component" value="Unassembled WGS sequence"/>
</dbReference>
<reference evidence="1 2" key="1">
    <citation type="journal article" date="2018" name="Sci. Rep.">
        <title>Comparative genomics provides insights into the lifestyle and reveals functional heterogeneity of dark septate endophytic fungi.</title>
        <authorList>
            <person name="Knapp D.G."/>
            <person name="Nemeth J.B."/>
            <person name="Barry K."/>
            <person name="Hainaut M."/>
            <person name="Henrissat B."/>
            <person name="Johnson J."/>
            <person name="Kuo A."/>
            <person name="Lim J.H.P."/>
            <person name="Lipzen A."/>
            <person name="Nolan M."/>
            <person name="Ohm R.A."/>
            <person name="Tamas L."/>
            <person name="Grigoriev I.V."/>
            <person name="Spatafora J.W."/>
            <person name="Nagy L.G."/>
            <person name="Kovacs G.M."/>
        </authorList>
    </citation>
    <scope>NUCLEOTIDE SEQUENCE [LARGE SCALE GENOMIC DNA]</scope>
    <source>
        <strain evidence="1 2">DSE2036</strain>
    </source>
</reference>
<protein>
    <recommendedName>
        <fullName evidence="3">DUF2510 domain-containing protein</fullName>
    </recommendedName>
</protein>
<organism evidence="1 2">
    <name type="scientific">Periconia macrospinosa</name>
    <dbReference type="NCBI Taxonomy" id="97972"/>
    <lineage>
        <taxon>Eukaryota</taxon>
        <taxon>Fungi</taxon>
        <taxon>Dikarya</taxon>
        <taxon>Ascomycota</taxon>
        <taxon>Pezizomycotina</taxon>
        <taxon>Dothideomycetes</taxon>
        <taxon>Pleosporomycetidae</taxon>
        <taxon>Pleosporales</taxon>
        <taxon>Massarineae</taxon>
        <taxon>Periconiaceae</taxon>
        <taxon>Periconia</taxon>
    </lineage>
</organism>
<proteinExistence type="predicted"/>